<dbReference type="InterPro" id="IPR041301">
    <property type="entry name" value="PBECR3"/>
</dbReference>
<gene>
    <name evidence="2" type="ORF">DesyoDRAFT_3557</name>
</gene>
<proteinExistence type="predicted"/>
<sequence>MDEEKLIEVGVFYQELNNIIGSNIPLKKIYRSKGLLAHLIRRSHFNCLKHIDDIPAIINNPDYIGINPNEQGFTIELIKVFNKNILIGIKLDPDKNYLYVSTMHEIQKSKLNRRLYSGRIIKITDY</sequence>
<dbReference type="Pfam" id="PF18812">
    <property type="entry name" value="PBECR3"/>
    <property type="match status" value="1"/>
</dbReference>
<reference evidence="2 3" key="1">
    <citation type="submission" date="2011-11" db="EMBL/GenBank/DDBJ databases">
        <title>The Noncontiguous Finished genome of Desulfosporosinus youngiae DSM 17734.</title>
        <authorList>
            <consortium name="US DOE Joint Genome Institute (JGI-PGF)"/>
            <person name="Lucas S."/>
            <person name="Han J."/>
            <person name="Lapidus A."/>
            <person name="Cheng J.-F."/>
            <person name="Goodwin L."/>
            <person name="Pitluck S."/>
            <person name="Peters L."/>
            <person name="Ovchinnikova G."/>
            <person name="Lu M."/>
            <person name="Land M.L."/>
            <person name="Hauser L."/>
            <person name="Pester M."/>
            <person name="Spring S."/>
            <person name="Ollivier B."/>
            <person name="Rattei T."/>
            <person name="Klenk H.-P."/>
            <person name="Wagner M."/>
            <person name="Loy A."/>
            <person name="Woyke T.J."/>
        </authorList>
    </citation>
    <scope>NUCLEOTIDE SEQUENCE [LARGE SCALE GENOMIC DNA]</scope>
    <source>
        <strain evidence="2 3">DSM 17734</strain>
    </source>
</reference>
<feature type="domain" description="Phage-Barnase-EndoU-ColicinE5/D-RelE like nuclease 3" evidence="1">
    <location>
        <begin position="9"/>
        <end position="112"/>
    </location>
</feature>
<dbReference type="HOGENOM" id="CLU_143552_0_1_9"/>
<dbReference type="EMBL" id="CM001441">
    <property type="protein sequence ID" value="EHQ90562.1"/>
    <property type="molecule type" value="Genomic_DNA"/>
</dbReference>
<organism evidence="2 3">
    <name type="scientific">Desulfosporosinus youngiae DSM 17734</name>
    <dbReference type="NCBI Taxonomy" id="768710"/>
    <lineage>
        <taxon>Bacteria</taxon>
        <taxon>Bacillati</taxon>
        <taxon>Bacillota</taxon>
        <taxon>Clostridia</taxon>
        <taxon>Eubacteriales</taxon>
        <taxon>Desulfitobacteriaceae</taxon>
        <taxon>Desulfosporosinus</taxon>
    </lineage>
</organism>
<dbReference type="eggNOG" id="ENOG5032TT6">
    <property type="taxonomic scope" value="Bacteria"/>
</dbReference>
<protein>
    <recommendedName>
        <fullName evidence="1">Phage-Barnase-EndoU-ColicinE5/D-RelE like nuclease 3 domain-containing protein</fullName>
    </recommendedName>
</protein>
<dbReference type="Proteomes" id="UP000005104">
    <property type="component" value="Chromosome"/>
</dbReference>
<evidence type="ECO:0000313" key="3">
    <source>
        <dbReference type="Proteomes" id="UP000005104"/>
    </source>
</evidence>
<name>H5Y5H5_9FIRM</name>
<evidence type="ECO:0000313" key="2">
    <source>
        <dbReference type="EMBL" id="EHQ90562.1"/>
    </source>
</evidence>
<dbReference type="RefSeq" id="WP_007785012.1">
    <property type="nucleotide sequence ID" value="NZ_CM001441.1"/>
</dbReference>
<evidence type="ECO:0000259" key="1">
    <source>
        <dbReference type="Pfam" id="PF18812"/>
    </source>
</evidence>
<keyword evidence="3" id="KW-1185">Reference proteome</keyword>
<dbReference type="AlphaFoldDB" id="H5Y5H5"/>
<accession>H5Y5H5</accession>